<feature type="transmembrane region" description="Helical" evidence="1">
    <location>
        <begin position="72"/>
        <end position="92"/>
    </location>
</feature>
<evidence type="ECO:0000313" key="3">
    <source>
        <dbReference type="Proteomes" id="UP000000424"/>
    </source>
</evidence>
<dbReference type="RefSeq" id="WP_010883074.1">
    <property type="nucleotide sequence ID" value="NC_005043.1"/>
</dbReference>
<accession>A0ABM5LCN9</accession>
<keyword evidence="3" id="KW-1185">Reference proteome</keyword>
<dbReference type="Proteomes" id="UP000000424">
    <property type="component" value="Chromosome"/>
</dbReference>
<evidence type="ECO:0000313" key="2">
    <source>
        <dbReference type="EMBL" id="AAP98378.1"/>
    </source>
</evidence>
<gene>
    <name evidence="2" type="ordered locus">CpB0447</name>
</gene>
<evidence type="ECO:0008006" key="4">
    <source>
        <dbReference type="Google" id="ProtNLM"/>
    </source>
</evidence>
<reference evidence="2" key="1">
    <citation type="submission" date="2002-05" db="EMBL/GenBank/DDBJ databases">
        <title>The genome sequence of Chlamydia pneumoniae TW183 and comparison with other Chlamydia strains based on whole genome sequence analysis.</title>
        <authorList>
            <person name="Geng M.M."/>
            <person name="Schuhmacher A."/>
            <person name="Muehldorfer I."/>
            <person name="Bensch K.W."/>
            <person name="Schaefer K.P."/>
            <person name="Schneider S."/>
            <person name="Pohl T."/>
            <person name="Essig A."/>
            <person name="Marre R."/>
            <person name="Melchers K."/>
        </authorList>
    </citation>
    <scope>NUCLEOTIDE SEQUENCE [LARGE SCALE GENOMIC DNA]</scope>
    <source>
        <strain evidence="2">TW-183</strain>
    </source>
</reference>
<dbReference type="EMBL" id="AE009440">
    <property type="protein sequence ID" value="AAP98378.1"/>
    <property type="molecule type" value="Genomic_DNA"/>
</dbReference>
<organism evidence="2 3">
    <name type="scientific">Chlamydia pneumoniae</name>
    <name type="common">Chlamydophila pneumoniae</name>
    <dbReference type="NCBI Taxonomy" id="83558"/>
    <lineage>
        <taxon>Bacteria</taxon>
        <taxon>Pseudomonadati</taxon>
        <taxon>Chlamydiota</taxon>
        <taxon>Chlamydiia</taxon>
        <taxon>Chlamydiales</taxon>
        <taxon>Chlamydiaceae</taxon>
        <taxon>Chlamydia/Chlamydophila group</taxon>
        <taxon>Chlamydia</taxon>
    </lineage>
</organism>
<name>A0ABM5LCN9_CHLPN</name>
<keyword evidence="1" id="KW-0472">Membrane</keyword>
<feature type="transmembrane region" description="Helical" evidence="1">
    <location>
        <begin position="39"/>
        <end position="60"/>
    </location>
</feature>
<evidence type="ECO:0000256" key="1">
    <source>
        <dbReference type="SAM" id="Phobius"/>
    </source>
</evidence>
<protein>
    <recommendedName>
        <fullName evidence="4">Inclusion membrane protein</fullName>
    </recommendedName>
</protein>
<sequence>MTTLPKYVPRSRQNPDTLTFLKRYSSVLLHSENSLSYRIFAKVLAILLTSLAVAFAVTLFSCEGSQLRLCALYIGIALAICVLLTIVVYCIASKIATACKKPPSISRIEIV</sequence>
<keyword evidence="1" id="KW-0812">Transmembrane</keyword>
<proteinExistence type="predicted"/>
<dbReference type="GeneID" id="45050478"/>
<keyword evidence="1" id="KW-1133">Transmembrane helix</keyword>